<name>A0A0N4YGF5_NIPBR</name>
<evidence type="ECO:0000313" key="1">
    <source>
        <dbReference type="EMBL" id="VDL79485.1"/>
    </source>
</evidence>
<dbReference type="WBParaSite" id="NBR_0001589001-mRNA-1">
    <property type="protein sequence ID" value="NBR_0001589001-mRNA-1"/>
    <property type="gene ID" value="NBR_0001589001"/>
</dbReference>
<accession>A0A0N4YGF5</accession>
<reference evidence="1 2" key="2">
    <citation type="submission" date="2018-11" db="EMBL/GenBank/DDBJ databases">
        <authorList>
            <consortium name="Pathogen Informatics"/>
        </authorList>
    </citation>
    <scope>NUCLEOTIDE SEQUENCE [LARGE SCALE GENOMIC DNA]</scope>
</reference>
<dbReference type="EMBL" id="UYSL01021937">
    <property type="protein sequence ID" value="VDL79485.1"/>
    <property type="molecule type" value="Genomic_DNA"/>
</dbReference>
<organism evidence="3">
    <name type="scientific">Nippostrongylus brasiliensis</name>
    <name type="common">Rat hookworm</name>
    <dbReference type="NCBI Taxonomy" id="27835"/>
    <lineage>
        <taxon>Eukaryota</taxon>
        <taxon>Metazoa</taxon>
        <taxon>Ecdysozoa</taxon>
        <taxon>Nematoda</taxon>
        <taxon>Chromadorea</taxon>
        <taxon>Rhabditida</taxon>
        <taxon>Rhabditina</taxon>
        <taxon>Rhabditomorpha</taxon>
        <taxon>Strongyloidea</taxon>
        <taxon>Heligmosomidae</taxon>
        <taxon>Nippostrongylus</taxon>
    </lineage>
</organism>
<proteinExistence type="predicted"/>
<reference evidence="3" key="1">
    <citation type="submission" date="2017-02" db="UniProtKB">
        <authorList>
            <consortium name="WormBaseParasite"/>
        </authorList>
    </citation>
    <scope>IDENTIFICATION</scope>
</reference>
<evidence type="ECO:0000313" key="3">
    <source>
        <dbReference type="WBParaSite" id="NBR_0001589001-mRNA-1"/>
    </source>
</evidence>
<dbReference type="AlphaFoldDB" id="A0A0N4YGF5"/>
<keyword evidence="2" id="KW-1185">Reference proteome</keyword>
<dbReference type="Proteomes" id="UP000271162">
    <property type="component" value="Unassembled WGS sequence"/>
</dbReference>
<evidence type="ECO:0000313" key="2">
    <source>
        <dbReference type="Proteomes" id="UP000271162"/>
    </source>
</evidence>
<protein>
    <submittedName>
        <fullName evidence="1 3">Uncharacterized protein</fullName>
    </submittedName>
</protein>
<sequence>MLFLSVSGHYLNQSLERFNQNYEESVPVQDAVYSLFLNFSIGYYAIENKEKSGRPTEMDLDPLRNEV</sequence>
<gene>
    <name evidence="1" type="ORF">NBR_LOCUS15891</name>
</gene>